<dbReference type="Proteomes" id="UP000215043">
    <property type="component" value="Chromosome"/>
</dbReference>
<evidence type="ECO:0000313" key="3">
    <source>
        <dbReference type="EMBL" id="KGI82605.1"/>
    </source>
</evidence>
<feature type="transmembrane region" description="Helical" evidence="1">
    <location>
        <begin position="66"/>
        <end position="88"/>
    </location>
</feature>
<evidence type="ECO:0000313" key="2">
    <source>
        <dbReference type="EMBL" id="ASU80312.1"/>
    </source>
</evidence>
<dbReference type="KEGG" id="aey:CDG81_20855"/>
<evidence type="ECO:0008006" key="6">
    <source>
        <dbReference type="Google" id="ProtNLM"/>
    </source>
</evidence>
<proteinExistence type="predicted"/>
<keyword evidence="1" id="KW-0812">Transmembrane</keyword>
<gene>
    <name evidence="2" type="ORF">CDG81_20855</name>
    <name evidence="3" type="ORF">IL38_04025</name>
</gene>
<dbReference type="Proteomes" id="UP000029737">
    <property type="component" value="Unassembled WGS sequence"/>
</dbReference>
<accession>A0A099DB63</accession>
<dbReference type="EMBL" id="JPMV01000010">
    <property type="protein sequence ID" value="KGI82605.1"/>
    <property type="molecule type" value="Genomic_DNA"/>
</dbReference>
<evidence type="ECO:0000313" key="4">
    <source>
        <dbReference type="Proteomes" id="UP000029737"/>
    </source>
</evidence>
<feature type="transmembrane region" description="Helical" evidence="1">
    <location>
        <begin position="20"/>
        <end position="39"/>
    </location>
</feature>
<protein>
    <recommendedName>
        <fullName evidence="6">DUF2127 domain-containing protein</fullName>
    </recommendedName>
</protein>
<evidence type="ECO:0000256" key="1">
    <source>
        <dbReference type="SAM" id="Phobius"/>
    </source>
</evidence>
<reference evidence="3 4" key="1">
    <citation type="journal article" date="2014" name="PLoS ONE">
        <title>Identification and Characterization of a New Erythromycin Biosynthetic Gene Cluster in Actinopolyspora erythraea YIM90600, a Novel Erythronolide-Producing Halophilic Actinomycete Isolated from Salt Field.</title>
        <authorList>
            <person name="Chen D."/>
            <person name="Feng J."/>
            <person name="Huang L."/>
            <person name="Zhang Q."/>
            <person name="Wu J."/>
            <person name="Zhu X."/>
            <person name="Duan Y."/>
            <person name="Xu Z."/>
        </authorList>
    </citation>
    <scope>NUCLEOTIDE SEQUENCE [LARGE SCALE GENOMIC DNA]</scope>
    <source>
        <strain evidence="3 4">YIM90600</strain>
    </source>
</reference>
<name>A0A099DB63_9ACTN</name>
<keyword evidence="4" id="KW-1185">Reference proteome</keyword>
<evidence type="ECO:0000313" key="5">
    <source>
        <dbReference type="Proteomes" id="UP000215043"/>
    </source>
</evidence>
<dbReference type="EMBL" id="CP022752">
    <property type="protein sequence ID" value="ASU80312.1"/>
    <property type="molecule type" value="Genomic_DNA"/>
</dbReference>
<sequence length="147" mass="15764">MTNTPGEVPTGVPRTLRAGLGLWVALGVFLLLRATISWADLGAMRDRLVEASGLLPGEAERMARDLLVANTVLAVVLAAGYAGLGWLVLRRHSWARIAVSALAVAHVLLLLLSGAWSASNLIVLVLAALAWACFWRRETSEWLAGDR</sequence>
<dbReference type="HOGENOM" id="CLU_150676_0_0_11"/>
<dbReference type="RefSeq" id="WP_043570135.1">
    <property type="nucleotide sequence ID" value="NZ_CP022752.1"/>
</dbReference>
<feature type="transmembrane region" description="Helical" evidence="1">
    <location>
        <begin position="119"/>
        <end position="137"/>
    </location>
</feature>
<reference evidence="2 5" key="2">
    <citation type="submission" date="2017-08" db="EMBL/GenBank/DDBJ databases">
        <title>The complete genome sequence of moderately halophilic actinomycete Actinopolyspora erythraea YIM 90600, the producer of novel erythromycin, novel actinopolysporins A-C and tubercidin.</title>
        <authorList>
            <person name="Yin M."/>
            <person name="Tang S."/>
        </authorList>
    </citation>
    <scope>NUCLEOTIDE SEQUENCE [LARGE SCALE GENOMIC DNA]</scope>
    <source>
        <strain evidence="2 5">YIM 90600</strain>
    </source>
</reference>
<dbReference type="OrthoDB" id="5197789at2"/>
<keyword evidence="1" id="KW-1133">Transmembrane helix</keyword>
<dbReference type="AlphaFoldDB" id="A0A099DB63"/>
<dbReference type="eggNOG" id="ENOG502ZWB3">
    <property type="taxonomic scope" value="Bacteria"/>
</dbReference>
<organism evidence="2 5">
    <name type="scientific">Actinopolyspora erythraea</name>
    <dbReference type="NCBI Taxonomy" id="414996"/>
    <lineage>
        <taxon>Bacteria</taxon>
        <taxon>Bacillati</taxon>
        <taxon>Actinomycetota</taxon>
        <taxon>Actinomycetes</taxon>
        <taxon>Actinopolysporales</taxon>
        <taxon>Actinopolysporaceae</taxon>
        <taxon>Actinopolyspora</taxon>
    </lineage>
</organism>
<keyword evidence="1" id="KW-0472">Membrane</keyword>